<dbReference type="RefSeq" id="XP_025359243.1">
    <property type="nucleotide sequence ID" value="XM_025508580.1"/>
</dbReference>
<feature type="region of interest" description="Disordered" evidence="5">
    <location>
        <begin position="481"/>
        <end position="510"/>
    </location>
</feature>
<evidence type="ECO:0000256" key="5">
    <source>
        <dbReference type="SAM" id="MobiDB-lite"/>
    </source>
</evidence>
<evidence type="ECO:0000256" key="3">
    <source>
        <dbReference type="ARBA" id="ARBA00022840"/>
    </source>
</evidence>
<dbReference type="GO" id="GO:0003724">
    <property type="term" value="F:RNA helicase activity"/>
    <property type="evidence" value="ECO:0007669"/>
    <property type="project" value="UniProtKB-EC"/>
</dbReference>
<dbReference type="SUPFAM" id="SSF52540">
    <property type="entry name" value="P-loop containing nucleoside triphosphate hydrolases"/>
    <property type="match status" value="2"/>
</dbReference>
<organism evidence="7 8">
    <name type="scientific">Jaminaea rosea</name>
    <dbReference type="NCBI Taxonomy" id="1569628"/>
    <lineage>
        <taxon>Eukaryota</taxon>
        <taxon>Fungi</taxon>
        <taxon>Dikarya</taxon>
        <taxon>Basidiomycota</taxon>
        <taxon>Ustilaginomycotina</taxon>
        <taxon>Exobasidiomycetes</taxon>
        <taxon>Microstromatales</taxon>
        <taxon>Microstromatales incertae sedis</taxon>
        <taxon>Jaminaea</taxon>
    </lineage>
</organism>
<keyword evidence="4" id="KW-0347">Helicase</keyword>
<feature type="region of interest" description="Disordered" evidence="5">
    <location>
        <begin position="1"/>
        <end position="42"/>
    </location>
</feature>
<dbReference type="GO" id="GO:0005524">
    <property type="term" value="F:ATP binding"/>
    <property type="evidence" value="ECO:0007669"/>
    <property type="project" value="UniProtKB-UniRule"/>
</dbReference>
<dbReference type="InterPro" id="IPR014001">
    <property type="entry name" value="Helicase_ATP-bd"/>
</dbReference>
<dbReference type="PROSITE" id="PS51192">
    <property type="entry name" value="HELICASE_ATP_BIND_1"/>
    <property type="match status" value="1"/>
</dbReference>
<dbReference type="InterPro" id="IPR027417">
    <property type="entry name" value="P-loop_NTPase"/>
</dbReference>
<dbReference type="Gene3D" id="3.40.50.300">
    <property type="entry name" value="P-loop containing nucleotide triphosphate hydrolases"/>
    <property type="match status" value="2"/>
</dbReference>
<evidence type="ECO:0000313" key="7">
    <source>
        <dbReference type="EMBL" id="PWN24631.1"/>
    </source>
</evidence>
<keyword evidence="4" id="KW-0694">RNA-binding</keyword>
<dbReference type="STRING" id="1569628.A0A316UJU6"/>
<feature type="domain" description="Helicase ATP-binding" evidence="6">
    <location>
        <begin position="98"/>
        <end position="356"/>
    </location>
</feature>
<feature type="compositionally biased region" description="Basic and acidic residues" evidence="5">
    <location>
        <begin position="481"/>
        <end position="495"/>
    </location>
</feature>
<accession>A0A316UJU6</accession>
<gene>
    <name evidence="7" type="ORF">BDZ90DRAFT_263175</name>
</gene>
<dbReference type="GO" id="GO:0003723">
    <property type="term" value="F:RNA binding"/>
    <property type="evidence" value="ECO:0007669"/>
    <property type="project" value="UniProtKB-UniRule"/>
</dbReference>
<feature type="region of interest" description="Disordered" evidence="5">
    <location>
        <begin position="663"/>
        <end position="689"/>
    </location>
</feature>
<dbReference type="OrthoDB" id="10256233at2759"/>
<dbReference type="AlphaFoldDB" id="A0A316UJU6"/>
<protein>
    <recommendedName>
        <fullName evidence="4">ATP-dependent RNA helicase</fullName>
        <ecNumber evidence="4">3.6.4.13</ecNumber>
    </recommendedName>
</protein>
<feature type="compositionally biased region" description="Polar residues" evidence="5">
    <location>
        <begin position="30"/>
        <end position="42"/>
    </location>
</feature>
<keyword evidence="1 4" id="KW-0547">Nucleotide-binding</keyword>
<dbReference type="PANTHER" id="PTHR24031">
    <property type="entry name" value="RNA HELICASE"/>
    <property type="match status" value="1"/>
</dbReference>
<evidence type="ECO:0000256" key="1">
    <source>
        <dbReference type="ARBA" id="ARBA00022741"/>
    </source>
</evidence>
<dbReference type="EMBL" id="KZ819680">
    <property type="protein sequence ID" value="PWN24631.1"/>
    <property type="molecule type" value="Genomic_DNA"/>
</dbReference>
<keyword evidence="2 4" id="KW-0378">Hydrolase</keyword>
<dbReference type="Pfam" id="PF00270">
    <property type="entry name" value="DEAD"/>
    <property type="match status" value="1"/>
</dbReference>
<evidence type="ECO:0000256" key="4">
    <source>
        <dbReference type="RuleBase" id="RU365068"/>
    </source>
</evidence>
<evidence type="ECO:0000256" key="2">
    <source>
        <dbReference type="ARBA" id="ARBA00022801"/>
    </source>
</evidence>
<comment type="function">
    <text evidence="4">RNA helicase.</text>
</comment>
<comment type="catalytic activity">
    <reaction evidence="4">
        <text>ATP + H2O = ADP + phosphate + H(+)</text>
        <dbReference type="Rhea" id="RHEA:13065"/>
        <dbReference type="ChEBI" id="CHEBI:15377"/>
        <dbReference type="ChEBI" id="CHEBI:15378"/>
        <dbReference type="ChEBI" id="CHEBI:30616"/>
        <dbReference type="ChEBI" id="CHEBI:43474"/>
        <dbReference type="ChEBI" id="CHEBI:456216"/>
        <dbReference type="EC" id="3.6.4.13"/>
    </reaction>
</comment>
<evidence type="ECO:0000259" key="6">
    <source>
        <dbReference type="PROSITE" id="PS51192"/>
    </source>
</evidence>
<dbReference type="InterPro" id="IPR011545">
    <property type="entry name" value="DEAD/DEAH_box_helicase_dom"/>
</dbReference>
<dbReference type="GeneID" id="37030403"/>
<keyword evidence="8" id="KW-1185">Reference proteome</keyword>
<name>A0A316UJU6_9BASI</name>
<dbReference type="SMART" id="SM00487">
    <property type="entry name" value="DEXDc"/>
    <property type="match status" value="1"/>
</dbReference>
<comment type="similarity">
    <text evidence="4">Belongs to the DEAD box helicase family.</text>
</comment>
<comment type="domain">
    <text evidence="4">The Q motif is unique to and characteristic of the DEAD box family of RNA helicases and controls ATP binding and hydrolysis.</text>
</comment>
<dbReference type="GO" id="GO:0016787">
    <property type="term" value="F:hydrolase activity"/>
    <property type="evidence" value="ECO:0007669"/>
    <property type="project" value="UniProtKB-KW"/>
</dbReference>
<proteinExistence type="inferred from homology"/>
<reference evidence="7 8" key="1">
    <citation type="journal article" date="2018" name="Mol. Biol. Evol.">
        <title>Broad Genomic Sampling Reveals a Smut Pathogenic Ancestry of the Fungal Clade Ustilaginomycotina.</title>
        <authorList>
            <person name="Kijpornyongpan T."/>
            <person name="Mondo S.J."/>
            <person name="Barry K."/>
            <person name="Sandor L."/>
            <person name="Lee J."/>
            <person name="Lipzen A."/>
            <person name="Pangilinan J."/>
            <person name="LaButti K."/>
            <person name="Hainaut M."/>
            <person name="Henrissat B."/>
            <person name="Grigoriev I.V."/>
            <person name="Spatafora J.W."/>
            <person name="Aime M.C."/>
        </authorList>
    </citation>
    <scope>NUCLEOTIDE SEQUENCE [LARGE SCALE GENOMIC DNA]</scope>
    <source>
        <strain evidence="7 8">MCA 5214</strain>
    </source>
</reference>
<sequence>MTSPSGAVSTLKGKEKESTPSCGRWYSAHPAQQQPEASTSANKLPHTLASMIEDVTKDARLTAADEFERLGLSAGLARQVTSTYPLITHPTDPQRELIPAVLSPNDVLLRAHTGSGKSFGLLLALMAKPRIVFRSNKDQEAPDSRGRSAASNNGIASLVIVPSNELAEQYLEWVRQLVPKNIGLDAIIQTLVRGDGQDEDQRMQRLVKQPPHILVATPTRAMQVLQGSAGSTTTAGASILGIPTLRTLVFDEVDALLDLPGRFPSDKAVWRNMVHPPVGLQLLNEIMKIRGTHSGGSPMSYQGLEDKPSWSKRDYYGKQAKLKRSPNYSWLAPPRQVDAARGEWPLQLVACSASANAVLRHFLGAKTGWARVGVRAPPEQGAAAAVRFGARRGVQGESRPVTGRWIDLTGLTPRRHSRQTEQWGSYSQGQQERLAANTSLAGVMPQELIHHCLVLDEAAGEGGALPLRNLPISRLRRLAAKEQKEERRVEHRAQREGAAGTRASETGDASSSIVRIVQPTAPAIHEVDPALLEALALVYAQLGVQRGIAFIPPQWSLRTVLSTLSNAYGVEAVTVDELRRDEHEDGGAPRLAILQATSARGLDLPGVSHVFLVGAEAVGDTVRYVHLAGRAARLSATREKGSTERPVGTVVSLVRGLGAGDVKENRDRAAARSESTAGEGELQSWSEKGAPLMASSERKMWSMYQRLGIRCSRLKMGEWAEMESEQGEDGEAEDQEDEVAANLV</sequence>
<dbReference type="EC" id="3.6.4.13" evidence="4"/>
<feature type="region of interest" description="Disordered" evidence="5">
    <location>
        <begin position="720"/>
        <end position="744"/>
    </location>
</feature>
<evidence type="ECO:0000313" key="8">
    <source>
        <dbReference type="Proteomes" id="UP000245884"/>
    </source>
</evidence>
<keyword evidence="3 4" id="KW-0067">ATP-binding</keyword>
<dbReference type="Proteomes" id="UP000245884">
    <property type="component" value="Unassembled WGS sequence"/>
</dbReference>